<protein>
    <submittedName>
        <fullName evidence="2">Uncharacterized protein</fullName>
    </submittedName>
</protein>
<organism evidence="2 3">
    <name type="scientific">Amycolatopsis echigonensis</name>
    <dbReference type="NCBI Taxonomy" id="2576905"/>
    <lineage>
        <taxon>Bacteria</taxon>
        <taxon>Bacillati</taxon>
        <taxon>Actinomycetota</taxon>
        <taxon>Actinomycetes</taxon>
        <taxon>Pseudonocardiales</taxon>
        <taxon>Pseudonocardiaceae</taxon>
        <taxon>Amycolatopsis</taxon>
    </lineage>
</organism>
<evidence type="ECO:0000256" key="1">
    <source>
        <dbReference type="SAM" id="MobiDB-lite"/>
    </source>
</evidence>
<dbReference type="EMBL" id="JACJHR010000043">
    <property type="protein sequence ID" value="MBB2502789.1"/>
    <property type="molecule type" value="Genomic_DNA"/>
</dbReference>
<dbReference type="RefSeq" id="WP_101438982.1">
    <property type="nucleotide sequence ID" value="NZ_JACJHR010000043.1"/>
</dbReference>
<name>A0A8E1W324_9PSEU</name>
<sequence length="113" mass="12158">MIGRWSDGFFRCFPRRDPAWRRGLPEEKDAGFVGAHPYPGRVKIQQSPTQSVAAGEAARRASPGSRPTFSSRPSAGFVRAVDLAPVVFASAAFSSARFADHGFVHASAGEVRP</sequence>
<gene>
    <name evidence="2" type="ORF">H5411_27085</name>
</gene>
<proteinExistence type="predicted"/>
<evidence type="ECO:0000313" key="3">
    <source>
        <dbReference type="Proteomes" id="UP000550260"/>
    </source>
</evidence>
<dbReference type="AlphaFoldDB" id="A0A8E1W324"/>
<feature type="region of interest" description="Disordered" evidence="1">
    <location>
        <begin position="36"/>
        <end position="73"/>
    </location>
</feature>
<dbReference type="Proteomes" id="UP000550260">
    <property type="component" value="Unassembled WGS sequence"/>
</dbReference>
<accession>A0A8E1W324</accession>
<reference evidence="2 3" key="1">
    <citation type="submission" date="2020-08" db="EMBL/GenBank/DDBJ databases">
        <title>Amycolatopsis echigonensis JCM 21831.</title>
        <authorList>
            <person name="Tedsree N."/>
            <person name="Kuncharoen N."/>
            <person name="Likhitwitayawuid K."/>
            <person name="Tanasupawat S."/>
        </authorList>
    </citation>
    <scope>NUCLEOTIDE SEQUENCE [LARGE SCALE GENOMIC DNA]</scope>
    <source>
        <strain evidence="2 3">JCM 21831</strain>
    </source>
</reference>
<comment type="caution">
    <text evidence="2">The sequence shown here is derived from an EMBL/GenBank/DDBJ whole genome shotgun (WGS) entry which is preliminary data.</text>
</comment>
<evidence type="ECO:0000313" key="2">
    <source>
        <dbReference type="EMBL" id="MBB2502789.1"/>
    </source>
</evidence>